<feature type="domain" description="Peptidase M13 N-terminal" evidence="9">
    <location>
        <begin position="109"/>
        <end position="496"/>
    </location>
</feature>
<keyword evidence="6" id="KW-0482">Metalloprotease</keyword>
<dbReference type="PROSITE" id="PS51885">
    <property type="entry name" value="NEPRILYSIN"/>
    <property type="match status" value="1"/>
</dbReference>
<dbReference type="GO" id="GO:0046872">
    <property type="term" value="F:metal ion binding"/>
    <property type="evidence" value="ECO:0007669"/>
    <property type="project" value="UniProtKB-KW"/>
</dbReference>
<evidence type="ECO:0000259" key="8">
    <source>
        <dbReference type="Pfam" id="PF01431"/>
    </source>
</evidence>
<dbReference type="PANTHER" id="PTHR11733:SF195">
    <property type="entry name" value="ENDOTHELIN-CONVERTING ENZYME-LIKE 1"/>
    <property type="match status" value="1"/>
</dbReference>
<dbReference type="Gene3D" id="3.40.390.10">
    <property type="entry name" value="Collagenase (Catalytic Domain)"/>
    <property type="match status" value="1"/>
</dbReference>
<comment type="cofactor">
    <cofactor evidence="1">
        <name>Zn(2+)</name>
        <dbReference type="ChEBI" id="CHEBI:29105"/>
    </cofactor>
</comment>
<keyword evidence="3" id="KW-0479">Metal-binding</keyword>
<dbReference type="Pfam" id="PF01431">
    <property type="entry name" value="Peptidase_M13"/>
    <property type="match status" value="1"/>
</dbReference>
<evidence type="ECO:0000313" key="10">
    <source>
        <dbReference type="Proteomes" id="UP000085678"/>
    </source>
</evidence>
<keyword evidence="4" id="KW-0378">Hydrolase</keyword>
<dbReference type="KEGG" id="lak:106161508"/>
<evidence type="ECO:0000256" key="6">
    <source>
        <dbReference type="ARBA" id="ARBA00023049"/>
    </source>
</evidence>
<dbReference type="GeneID" id="106161508"/>
<dbReference type="InterPro" id="IPR000718">
    <property type="entry name" value="Peptidase_M13"/>
</dbReference>
<gene>
    <name evidence="11" type="primary">LOC106161508</name>
</gene>
<keyword evidence="7" id="KW-0472">Membrane</keyword>
<dbReference type="GO" id="GO:0004222">
    <property type="term" value="F:metalloendopeptidase activity"/>
    <property type="evidence" value="ECO:0007669"/>
    <property type="project" value="InterPro"/>
</dbReference>
<feature type="domain" description="Peptidase M13 C-terminal" evidence="8">
    <location>
        <begin position="556"/>
        <end position="759"/>
    </location>
</feature>
<accession>A0A1S3I6N3</accession>
<evidence type="ECO:0000259" key="9">
    <source>
        <dbReference type="Pfam" id="PF05649"/>
    </source>
</evidence>
<dbReference type="InterPro" id="IPR042089">
    <property type="entry name" value="Peptidase_M13_dom_2"/>
</dbReference>
<evidence type="ECO:0000256" key="1">
    <source>
        <dbReference type="ARBA" id="ARBA00001947"/>
    </source>
</evidence>
<dbReference type="GO" id="GO:0016485">
    <property type="term" value="P:protein processing"/>
    <property type="evidence" value="ECO:0007669"/>
    <property type="project" value="TreeGrafter"/>
</dbReference>
<evidence type="ECO:0000256" key="5">
    <source>
        <dbReference type="ARBA" id="ARBA00022833"/>
    </source>
</evidence>
<dbReference type="Pfam" id="PF05649">
    <property type="entry name" value="Peptidase_M13_N"/>
    <property type="match status" value="1"/>
</dbReference>
<keyword evidence="10" id="KW-1185">Reference proteome</keyword>
<reference evidence="11" key="1">
    <citation type="submission" date="2025-08" db="UniProtKB">
        <authorList>
            <consortium name="RefSeq"/>
        </authorList>
    </citation>
    <scope>IDENTIFICATION</scope>
    <source>
        <tissue evidence="11">Gonads</tissue>
    </source>
</reference>
<dbReference type="RefSeq" id="XP_013393935.1">
    <property type="nucleotide sequence ID" value="XM_013538481.1"/>
</dbReference>
<dbReference type="CDD" id="cd08662">
    <property type="entry name" value="M13"/>
    <property type="match status" value="1"/>
</dbReference>
<protein>
    <submittedName>
        <fullName evidence="11">Endothelin-converting enzyme homolog</fullName>
    </submittedName>
</protein>
<sequence length="760" mass="86150">MAFGSKAELVIEEYNENPRKWKRQRKHFIFALCLAGVVIIGLIVILSLEVAGIARIGGAVNERINGGGNTDARVGTTPSPDALSQTCLTPECIRAANVLVSGLDPSVDPCQDFWQFSCGGWLKKNPIPADQRYWGIDSTMGETIKSTLKTMLETPIMRDGELSSERKFKQFYQSCMDTEAIDKLGKEPAEKMIENLGGWAPLGDWNATSWDFFTALITAQYTFDRSVLFRFYITADDRNSTHNIIQIDQGGLTTDRSYYFENETTSTFYIAYKEFMVRIAALMGADENATEQFVQDIITFEKSLANITIATDAPERIDPDLLYNKLTLGELEALSPSVDWVSFFAHNYDDITNATEVIITNRRYFGNLSELIDNTEPKVLNSYLVWVVMRGYLHLLSSDFRGAMEDYQKARRGTTKTQDRWKTCQSAVNSQFGLALGGLFVEEYFSPESKTEAEDLIARVKDVFVGRLDSIYWMDEQTKEAAKEKAYSMKYKIGYPPMAINTTALDDKYKGVNISCADCYLQNVLARIPNDYKESAERLKKPVDKNRWYMNPQVVNAYYSSTSNQMVFPAGIMQWPFFDKNQPRFMNYGMIGAVVGHELTHGFDDSGAKYNLDGNLEMWWQPEAWSGFEESTKCVSEYYSTYSVKNMTVNGKLTLGENIADIGGLLQTYYAYKNWETENGPERTLPGLNRTTHEAFFISFAQSWCGEYRPKYLKTLIRTDSHAPVSVRVLGTVSQMKEFAEAFKCPKGSPMNPAERCSVW</sequence>
<dbReference type="Gene3D" id="1.10.1380.10">
    <property type="entry name" value="Neutral endopeptidase , domain2"/>
    <property type="match status" value="1"/>
</dbReference>
<dbReference type="InterPro" id="IPR018497">
    <property type="entry name" value="Peptidase_M13_C"/>
</dbReference>
<dbReference type="InterPro" id="IPR024079">
    <property type="entry name" value="MetalloPept_cat_dom_sf"/>
</dbReference>
<evidence type="ECO:0000256" key="2">
    <source>
        <dbReference type="ARBA" id="ARBA00022670"/>
    </source>
</evidence>
<dbReference type="SUPFAM" id="SSF55486">
    <property type="entry name" value="Metalloproteases ('zincins'), catalytic domain"/>
    <property type="match status" value="1"/>
</dbReference>
<name>A0A1S3I6N3_LINAN</name>
<evidence type="ECO:0000256" key="4">
    <source>
        <dbReference type="ARBA" id="ARBA00022801"/>
    </source>
</evidence>
<evidence type="ECO:0000313" key="11">
    <source>
        <dbReference type="RefSeq" id="XP_013393935.1"/>
    </source>
</evidence>
<keyword evidence="7" id="KW-1133">Transmembrane helix</keyword>
<keyword evidence="7" id="KW-0812">Transmembrane</keyword>
<evidence type="ECO:0000256" key="7">
    <source>
        <dbReference type="SAM" id="Phobius"/>
    </source>
</evidence>
<dbReference type="OrthoDB" id="6475849at2759"/>
<proteinExistence type="predicted"/>
<dbReference type="PRINTS" id="PR00786">
    <property type="entry name" value="NEPRILYSIN"/>
</dbReference>
<dbReference type="PANTHER" id="PTHR11733">
    <property type="entry name" value="ZINC METALLOPROTEASE FAMILY M13 NEPRILYSIN-RELATED"/>
    <property type="match status" value="1"/>
</dbReference>
<organism evidence="10 11">
    <name type="scientific">Lingula anatina</name>
    <name type="common">Brachiopod</name>
    <name type="synonym">Lingula unguis</name>
    <dbReference type="NCBI Taxonomy" id="7574"/>
    <lineage>
        <taxon>Eukaryota</taxon>
        <taxon>Metazoa</taxon>
        <taxon>Spiralia</taxon>
        <taxon>Lophotrochozoa</taxon>
        <taxon>Brachiopoda</taxon>
        <taxon>Linguliformea</taxon>
        <taxon>Lingulata</taxon>
        <taxon>Lingulida</taxon>
        <taxon>Linguloidea</taxon>
        <taxon>Lingulidae</taxon>
        <taxon>Lingula</taxon>
    </lineage>
</organism>
<dbReference type="Proteomes" id="UP000085678">
    <property type="component" value="Unplaced"/>
</dbReference>
<dbReference type="AlphaFoldDB" id="A0A1S3I6N3"/>
<dbReference type="InterPro" id="IPR008753">
    <property type="entry name" value="Peptidase_M13_N"/>
</dbReference>
<dbReference type="GO" id="GO:0005886">
    <property type="term" value="C:plasma membrane"/>
    <property type="evidence" value="ECO:0007669"/>
    <property type="project" value="TreeGrafter"/>
</dbReference>
<feature type="transmembrane region" description="Helical" evidence="7">
    <location>
        <begin position="28"/>
        <end position="48"/>
    </location>
</feature>
<keyword evidence="2" id="KW-0645">Protease</keyword>
<keyword evidence="5" id="KW-0862">Zinc</keyword>
<evidence type="ECO:0000256" key="3">
    <source>
        <dbReference type="ARBA" id="ARBA00022723"/>
    </source>
</evidence>
<dbReference type="InParanoid" id="A0A1S3I6N3"/>